<feature type="compositionally biased region" description="Acidic residues" evidence="1">
    <location>
        <begin position="176"/>
        <end position="185"/>
    </location>
</feature>
<evidence type="ECO:0000256" key="1">
    <source>
        <dbReference type="SAM" id="MobiDB-lite"/>
    </source>
</evidence>
<dbReference type="EMBL" id="JAAVMX010000001">
    <property type="protein sequence ID" value="KAF4513176.1"/>
    <property type="molecule type" value="Genomic_DNA"/>
</dbReference>
<dbReference type="AlphaFoldDB" id="A0A8H4PZ38"/>
<accession>A0A8H4PZ38</accession>
<protein>
    <submittedName>
        <fullName evidence="2">Uncharacterized protein</fullName>
    </submittedName>
</protein>
<gene>
    <name evidence="2" type="ORF">G6O67_000479</name>
</gene>
<feature type="region of interest" description="Disordered" evidence="1">
    <location>
        <begin position="258"/>
        <end position="333"/>
    </location>
</feature>
<proteinExistence type="predicted"/>
<evidence type="ECO:0000313" key="3">
    <source>
        <dbReference type="Proteomes" id="UP000557566"/>
    </source>
</evidence>
<dbReference type="Proteomes" id="UP000557566">
    <property type="component" value="Unassembled WGS sequence"/>
</dbReference>
<feature type="region of interest" description="Disordered" evidence="1">
    <location>
        <begin position="467"/>
        <end position="495"/>
    </location>
</feature>
<feature type="region of interest" description="Disordered" evidence="1">
    <location>
        <begin position="435"/>
        <end position="454"/>
    </location>
</feature>
<reference evidence="2 3" key="1">
    <citation type="journal article" date="2020" name="Genome Biol. Evol.">
        <title>A new high-quality draft genome assembly of the Chinese cordyceps Ophiocordyceps sinensis.</title>
        <authorList>
            <person name="Shu R."/>
            <person name="Zhang J."/>
            <person name="Meng Q."/>
            <person name="Zhang H."/>
            <person name="Zhou G."/>
            <person name="Li M."/>
            <person name="Wu P."/>
            <person name="Zhao Y."/>
            <person name="Chen C."/>
            <person name="Qin Q."/>
        </authorList>
    </citation>
    <scope>NUCLEOTIDE SEQUENCE [LARGE SCALE GENOMIC DNA]</scope>
    <source>
        <strain evidence="2 3">IOZ07</strain>
    </source>
</reference>
<feature type="region of interest" description="Disordered" evidence="1">
    <location>
        <begin position="115"/>
        <end position="210"/>
    </location>
</feature>
<name>A0A8H4PZ38_9HYPO</name>
<organism evidence="2 3">
    <name type="scientific">Ophiocordyceps sinensis</name>
    <dbReference type="NCBI Taxonomy" id="72228"/>
    <lineage>
        <taxon>Eukaryota</taxon>
        <taxon>Fungi</taxon>
        <taxon>Dikarya</taxon>
        <taxon>Ascomycota</taxon>
        <taxon>Pezizomycotina</taxon>
        <taxon>Sordariomycetes</taxon>
        <taxon>Hypocreomycetidae</taxon>
        <taxon>Hypocreales</taxon>
        <taxon>Ophiocordycipitaceae</taxon>
        <taxon>Ophiocordyceps</taxon>
    </lineage>
</organism>
<keyword evidence="3" id="KW-1185">Reference proteome</keyword>
<feature type="compositionally biased region" description="Polar residues" evidence="1">
    <location>
        <begin position="476"/>
        <end position="491"/>
    </location>
</feature>
<evidence type="ECO:0000313" key="2">
    <source>
        <dbReference type="EMBL" id="KAF4513176.1"/>
    </source>
</evidence>
<comment type="caution">
    <text evidence="2">The sequence shown here is derived from an EMBL/GenBank/DDBJ whole genome shotgun (WGS) entry which is preliminary data.</text>
</comment>
<sequence length="664" mass="72060">MKRLMPLALSPSCSSLWSASTAEDPVGERVDDYFPELLARDLELSARVFASKRMTAGTPISNLSSEDRERHRFCRMVPSLPYLAASARVQSLGPIEERSSRVSFLNPLALSRLDDNASDLDSRSTAQASDYTGPPSIRPRESVMTVATSLASTNWKTSLKSPPPCDGLLESSWIDGDSDGEDPDDDVNHGNLDSMAPRPPTPPESDRASGVPAVKIDLRGHWGYNETPLHRKSHSVSGGSPVAAARRKLSGVSLDVPLRPASTAGFRGHEGREAQQDDQAPPPVIARRLFSPGEDDAYSHRPTSTDVSQRARKRALHTSPVAEPSPVSEDFPHLEDDMTLPPALQASTMDPQSHLPRPALRNVQSWLNGSLQPCPRSLQSEDLTKVVPLPPDAMETLRVSIACFPETMLLSSSLTIETIRTYSRKVRQPSIELLRGMPIRSPSPESPTQAGRKSLWRKVVPYRRGWDVPEPKQRYQHSGANSVDSTTSGSASPPKPWEPLKHVFGCCSDYICDALYAHILAYNYVSALVARNPQAAPMAGRGSANAPRDSQQDDIPKKAASLLGLAGAGGAAAAGFSRLTRRLATPLGSWTKEEMITSQPAAAANHENMQHDLLRCISRLVATAKLVAEGGVGDETMINADVEDTDMFFVRSLCEIVRIAEEAS</sequence>
<dbReference type="OrthoDB" id="3506470at2759"/>
<feature type="compositionally biased region" description="Polar residues" evidence="1">
    <location>
        <begin position="145"/>
        <end position="160"/>
    </location>
</feature>